<comment type="cofactor">
    <cofactor evidence="1">
        <name>pyridoxal 5'-phosphate</name>
        <dbReference type="ChEBI" id="CHEBI:597326"/>
    </cofactor>
</comment>
<dbReference type="RefSeq" id="WP_055733684.1">
    <property type="nucleotide sequence ID" value="NZ_BMDY01000034.1"/>
</dbReference>
<dbReference type="Proteomes" id="UP000651977">
    <property type="component" value="Unassembled WGS sequence"/>
</dbReference>
<evidence type="ECO:0000256" key="3">
    <source>
        <dbReference type="ARBA" id="ARBA00022898"/>
    </source>
</evidence>
<dbReference type="InterPro" id="IPR036052">
    <property type="entry name" value="TrpB-like_PALP_sf"/>
</dbReference>
<dbReference type="SUPFAM" id="SSF53686">
    <property type="entry name" value="Tryptophan synthase beta subunit-like PLP-dependent enzymes"/>
    <property type="match status" value="1"/>
</dbReference>
<reference evidence="6" key="1">
    <citation type="journal article" date="2019" name="Int. J. Syst. Evol. Microbiol.">
        <title>The Global Catalogue of Microorganisms (GCM) 10K type strain sequencing project: providing services to taxonomists for standard genome sequencing and annotation.</title>
        <authorList>
            <consortium name="The Broad Institute Genomics Platform"/>
            <consortium name="The Broad Institute Genome Sequencing Center for Infectious Disease"/>
            <person name="Wu L."/>
            <person name="Ma J."/>
        </authorList>
    </citation>
    <scope>NUCLEOTIDE SEQUENCE [LARGE SCALE GENOMIC DNA]</scope>
    <source>
        <strain evidence="6">CGMCC 1.10131</strain>
    </source>
</reference>
<evidence type="ECO:0000313" key="5">
    <source>
        <dbReference type="EMBL" id="GGB20262.1"/>
    </source>
</evidence>
<dbReference type="Gene3D" id="3.40.50.1100">
    <property type="match status" value="2"/>
</dbReference>
<evidence type="ECO:0000256" key="1">
    <source>
        <dbReference type="ARBA" id="ARBA00001933"/>
    </source>
</evidence>
<keyword evidence="3" id="KW-0663">Pyridoxal phosphate</keyword>
<keyword evidence="6" id="KW-1185">Reference proteome</keyword>
<evidence type="ECO:0000313" key="6">
    <source>
        <dbReference type="Proteomes" id="UP000651977"/>
    </source>
</evidence>
<feature type="domain" description="Tryptophan synthase beta chain-like PALP" evidence="4">
    <location>
        <begin position="11"/>
        <end position="311"/>
    </location>
</feature>
<sequence length="325" mass="34913">MIWQQAPRQALGIFPTPLHPLDNLTARLAGPQIYIKRDDLSGLALGGNKVRKLEFLLGEALQQHADCIITAGAIQSNHCRQTAAAAAKLNLLCYLLLGGEAPPLAQGNLLLDQLFGAKIIWSGEQRKGEGIEALVASLREQGKRPYVIPYGGSDPLGCLGFAAALAELQQQGPVFDEIIFASSSGATQAGLMLAKAALKLDTQLRGIHIDKANHQPQHFTKSIAELANAAAERFALATRFSAEQVCLDDDYLGEGYAILGEAEREAMHLLATSEAILLDPVYTAKAMAGLIARVRQGHYSPQQRILFWHTGGTPAVFAYAQALQS</sequence>
<comment type="similarity">
    <text evidence="2">Belongs to the ACC deaminase/D-cysteine desulfhydrase family.</text>
</comment>
<dbReference type="PIRSF" id="PIRSF006278">
    <property type="entry name" value="ACCD_DCysDesulf"/>
    <property type="match status" value="1"/>
</dbReference>
<proteinExistence type="inferred from homology"/>
<dbReference type="InterPro" id="IPR027278">
    <property type="entry name" value="ACCD_DCysDesulf"/>
</dbReference>
<dbReference type="EMBL" id="BMDY01000034">
    <property type="protein sequence ID" value="GGB20262.1"/>
    <property type="molecule type" value="Genomic_DNA"/>
</dbReference>
<protein>
    <submittedName>
        <fullName evidence="5">1-aminocyclopropane-1-carboxylate deaminase</fullName>
    </submittedName>
</protein>
<dbReference type="PANTHER" id="PTHR43780:SF2">
    <property type="entry name" value="1-AMINOCYCLOPROPANE-1-CARBOXYLATE DEAMINASE-RELATED"/>
    <property type="match status" value="1"/>
</dbReference>
<evidence type="ECO:0000259" key="4">
    <source>
        <dbReference type="Pfam" id="PF00291"/>
    </source>
</evidence>
<dbReference type="Pfam" id="PF00291">
    <property type="entry name" value="PALP"/>
    <property type="match status" value="1"/>
</dbReference>
<gene>
    <name evidence="5" type="ORF">GCM10007414_37090</name>
</gene>
<dbReference type="PANTHER" id="PTHR43780">
    <property type="entry name" value="1-AMINOCYCLOPROPANE-1-CARBOXYLATE DEAMINASE-RELATED"/>
    <property type="match status" value="1"/>
</dbReference>
<name>A0ABQ1I6Y3_9ALTE</name>
<comment type="caution">
    <text evidence="5">The sequence shown here is derived from an EMBL/GenBank/DDBJ whole genome shotgun (WGS) entry which is preliminary data.</text>
</comment>
<accession>A0ABQ1I6Y3</accession>
<dbReference type="InterPro" id="IPR001926">
    <property type="entry name" value="TrpB-like_PALP"/>
</dbReference>
<evidence type="ECO:0000256" key="2">
    <source>
        <dbReference type="ARBA" id="ARBA00008639"/>
    </source>
</evidence>
<organism evidence="5 6">
    <name type="scientific">Agarivorans gilvus</name>
    <dbReference type="NCBI Taxonomy" id="680279"/>
    <lineage>
        <taxon>Bacteria</taxon>
        <taxon>Pseudomonadati</taxon>
        <taxon>Pseudomonadota</taxon>
        <taxon>Gammaproteobacteria</taxon>
        <taxon>Alteromonadales</taxon>
        <taxon>Alteromonadaceae</taxon>
        <taxon>Agarivorans</taxon>
    </lineage>
</organism>